<keyword evidence="3" id="KW-1185">Reference proteome</keyword>
<sequence>MEDNQLQRLPDQDYAFISVYLLTQKAVLTEEATIGNGRYLASQSLAQRCRETSLSAVLSKSMLSHKWMGWQRVYFIFPNMDMNILLLMLPLTGGNELNFLKFLSAADLDWCAISIPIPVFFSMINQDQMRVLLDLMIELM</sequence>
<gene>
    <name evidence="1" type="ordered locus">MTR_3g088800</name>
</gene>
<reference evidence="1 3" key="2">
    <citation type="journal article" date="2014" name="BMC Genomics">
        <title>An improved genome release (version Mt4.0) for the model legume Medicago truncatula.</title>
        <authorList>
            <person name="Tang H."/>
            <person name="Krishnakumar V."/>
            <person name="Bidwell S."/>
            <person name="Rosen B."/>
            <person name="Chan A."/>
            <person name="Zhou S."/>
            <person name="Gentzbittel L."/>
            <person name="Childs K.L."/>
            <person name="Yandell M."/>
            <person name="Gundlach H."/>
            <person name="Mayer K.F."/>
            <person name="Schwartz D.C."/>
            <person name="Town C.D."/>
        </authorList>
    </citation>
    <scope>GENOME REANNOTATION</scope>
    <source>
        <strain evidence="1">A17</strain>
        <strain evidence="2 3">cv. Jemalong A17</strain>
    </source>
</reference>
<dbReference type="EMBL" id="CM001219">
    <property type="protein sequence ID" value="KEH35377.1"/>
    <property type="molecule type" value="Genomic_DNA"/>
</dbReference>
<accession>A0A072V0S2</accession>
<name>A0A072V0S2_MEDTR</name>
<reference evidence="1 3" key="1">
    <citation type="journal article" date="2011" name="Nature">
        <title>The Medicago genome provides insight into the evolution of rhizobial symbioses.</title>
        <authorList>
            <person name="Young N.D."/>
            <person name="Debelle F."/>
            <person name="Oldroyd G.E."/>
            <person name="Geurts R."/>
            <person name="Cannon S.B."/>
            <person name="Udvardi M.K."/>
            <person name="Benedito V.A."/>
            <person name="Mayer K.F."/>
            <person name="Gouzy J."/>
            <person name="Schoof H."/>
            <person name="Van de Peer Y."/>
            <person name="Proost S."/>
            <person name="Cook D.R."/>
            <person name="Meyers B.C."/>
            <person name="Spannagl M."/>
            <person name="Cheung F."/>
            <person name="De Mita S."/>
            <person name="Krishnakumar V."/>
            <person name="Gundlach H."/>
            <person name="Zhou S."/>
            <person name="Mudge J."/>
            <person name="Bharti A.K."/>
            <person name="Murray J.D."/>
            <person name="Naoumkina M.A."/>
            <person name="Rosen B."/>
            <person name="Silverstein K.A."/>
            <person name="Tang H."/>
            <person name="Rombauts S."/>
            <person name="Zhao P.X."/>
            <person name="Zhou P."/>
            <person name="Barbe V."/>
            <person name="Bardou P."/>
            <person name="Bechner M."/>
            <person name="Bellec A."/>
            <person name="Berger A."/>
            <person name="Berges H."/>
            <person name="Bidwell S."/>
            <person name="Bisseling T."/>
            <person name="Choisne N."/>
            <person name="Couloux A."/>
            <person name="Denny R."/>
            <person name="Deshpande S."/>
            <person name="Dai X."/>
            <person name="Doyle J.J."/>
            <person name="Dudez A.M."/>
            <person name="Farmer A.D."/>
            <person name="Fouteau S."/>
            <person name="Franken C."/>
            <person name="Gibelin C."/>
            <person name="Gish J."/>
            <person name="Goldstein S."/>
            <person name="Gonzalez A.J."/>
            <person name="Green P.J."/>
            <person name="Hallab A."/>
            <person name="Hartog M."/>
            <person name="Hua A."/>
            <person name="Humphray S.J."/>
            <person name="Jeong D.H."/>
            <person name="Jing Y."/>
            <person name="Jocker A."/>
            <person name="Kenton S.M."/>
            <person name="Kim D.J."/>
            <person name="Klee K."/>
            <person name="Lai H."/>
            <person name="Lang C."/>
            <person name="Lin S."/>
            <person name="Macmil S.L."/>
            <person name="Magdelenat G."/>
            <person name="Matthews L."/>
            <person name="McCorrison J."/>
            <person name="Monaghan E.L."/>
            <person name="Mun J.H."/>
            <person name="Najar F.Z."/>
            <person name="Nicholson C."/>
            <person name="Noirot C."/>
            <person name="O'Bleness M."/>
            <person name="Paule C.R."/>
            <person name="Poulain J."/>
            <person name="Prion F."/>
            <person name="Qin B."/>
            <person name="Qu C."/>
            <person name="Retzel E.F."/>
            <person name="Riddle C."/>
            <person name="Sallet E."/>
            <person name="Samain S."/>
            <person name="Samson N."/>
            <person name="Sanders I."/>
            <person name="Saurat O."/>
            <person name="Scarpelli C."/>
            <person name="Schiex T."/>
            <person name="Segurens B."/>
            <person name="Severin A.J."/>
            <person name="Sherrier D.J."/>
            <person name="Shi R."/>
            <person name="Sims S."/>
            <person name="Singer S.R."/>
            <person name="Sinharoy S."/>
            <person name="Sterck L."/>
            <person name="Viollet A."/>
            <person name="Wang B.B."/>
            <person name="Wang K."/>
            <person name="Wang M."/>
            <person name="Wang X."/>
            <person name="Warfsmann J."/>
            <person name="Weissenbach J."/>
            <person name="White D.D."/>
            <person name="White J.D."/>
            <person name="Wiley G.B."/>
            <person name="Wincker P."/>
            <person name="Xing Y."/>
            <person name="Yang L."/>
            <person name="Yao Z."/>
            <person name="Ying F."/>
            <person name="Zhai J."/>
            <person name="Zhou L."/>
            <person name="Zuber A."/>
            <person name="Denarie J."/>
            <person name="Dixon R.A."/>
            <person name="May G.D."/>
            <person name="Schwartz D.C."/>
            <person name="Rogers J."/>
            <person name="Quetier F."/>
            <person name="Town C.D."/>
            <person name="Roe B.A."/>
        </authorList>
    </citation>
    <scope>NUCLEOTIDE SEQUENCE [LARGE SCALE GENOMIC DNA]</scope>
    <source>
        <strain evidence="1">A17</strain>
        <strain evidence="2 3">cv. Jemalong A17</strain>
    </source>
</reference>
<evidence type="ECO:0000313" key="2">
    <source>
        <dbReference type="EnsemblPlants" id="KEH35377"/>
    </source>
</evidence>
<reference evidence="2" key="3">
    <citation type="submission" date="2015-04" db="UniProtKB">
        <authorList>
            <consortium name="EnsemblPlants"/>
        </authorList>
    </citation>
    <scope>IDENTIFICATION</scope>
    <source>
        <strain evidence="2">cv. Jemalong A17</strain>
    </source>
</reference>
<organism evidence="1 3">
    <name type="scientific">Medicago truncatula</name>
    <name type="common">Barrel medic</name>
    <name type="synonym">Medicago tribuloides</name>
    <dbReference type="NCBI Taxonomy" id="3880"/>
    <lineage>
        <taxon>Eukaryota</taxon>
        <taxon>Viridiplantae</taxon>
        <taxon>Streptophyta</taxon>
        <taxon>Embryophyta</taxon>
        <taxon>Tracheophyta</taxon>
        <taxon>Spermatophyta</taxon>
        <taxon>Magnoliopsida</taxon>
        <taxon>eudicotyledons</taxon>
        <taxon>Gunneridae</taxon>
        <taxon>Pentapetalae</taxon>
        <taxon>rosids</taxon>
        <taxon>fabids</taxon>
        <taxon>Fabales</taxon>
        <taxon>Fabaceae</taxon>
        <taxon>Papilionoideae</taxon>
        <taxon>50 kb inversion clade</taxon>
        <taxon>NPAAA clade</taxon>
        <taxon>Hologalegina</taxon>
        <taxon>IRL clade</taxon>
        <taxon>Trifolieae</taxon>
        <taxon>Medicago</taxon>
    </lineage>
</organism>
<dbReference type="HOGENOM" id="CLU_1838095_0_0_1"/>
<evidence type="ECO:0000313" key="1">
    <source>
        <dbReference type="EMBL" id="KEH35377.1"/>
    </source>
</evidence>
<protein>
    <submittedName>
        <fullName evidence="1 2">Uncharacterized protein</fullName>
    </submittedName>
</protein>
<proteinExistence type="predicted"/>
<evidence type="ECO:0000313" key="3">
    <source>
        <dbReference type="Proteomes" id="UP000002051"/>
    </source>
</evidence>
<dbReference type="EnsemblPlants" id="KEH35377">
    <property type="protein sequence ID" value="KEH35377"/>
    <property type="gene ID" value="MTR_3g088800"/>
</dbReference>
<dbReference type="Proteomes" id="UP000002051">
    <property type="component" value="Chromosome 3"/>
</dbReference>
<dbReference type="AlphaFoldDB" id="A0A072V0S2"/>